<protein>
    <recommendedName>
        <fullName evidence="5">Lipoprotein</fullName>
    </recommendedName>
</protein>
<dbReference type="AlphaFoldDB" id="A0A6S7F996"/>
<accession>A0A6S7F996</accession>
<dbReference type="GeneID" id="92761639"/>
<dbReference type="Pfam" id="PF16068">
    <property type="entry name" value="DUF4810"/>
    <property type="match status" value="1"/>
</dbReference>
<evidence type="ECO:0000256" key="2">
    <source>
        <dbReference type="SAM" id="SignalP"/>
    </source>
</evidence>
<evidence type="ECO:0008006" key="5">
    <source>
        <dbReference type="Google" id="ProtNLM"/>
    </source>
</evidence>
<evidence type="ECO:0000313" key="3">
    <source>
        <dbReference type="EMBL" id="CAB3938620.1"/>
    </source>
</evidence>
<dbReference type="KEGG" id="ais:BUW96_27035"/>
<sequence length="162" mass="17226">MSNSRTRRSGRIPARVFRCLVIGASAGLLGACVQQPKPMYSWQAYQPSVYAYLKDDGADYAVQAQALEKNVETARAASTELPPGFRAHLGMLYLKIGDGDKALEQLQGEKVAFPESAPFMDFLMRNAGKPPAGQQLSAAPAAQAPAAQPAAPTETLTSKKGS</sequence>
<name>A0A6S7F996_9BURK</name>
<gene>
    <name evidence="3" type="ORF">LMG6000_05888</name>
</gene>
<feature type="region of interest" description="Disordered" evidence="1">
    <location>
        <begin position="125"/>
        <end position="162"/>
    </location>
</feature>
<reference evidence="3 4" key="1">
    <citation type="submission" date="2020-04" db="EMBL/GenBank/DDBJ databases">
        <authorList>
            <person name="De Canck E."/>
        </authorList>
    </citation>
    <scope>NUCLEOTIDE SEQUENCE [LARGE SCALE GENOMIC DNA]</scope>
    <source>
        <strain evidence="3 4">LMG 6000</strain>
    </source>
</reference>
<dbReference type="InterPro" id="IPR014508">
    <property type="entry name" value="UCP020555_TPR-like"/>
</dbReference>
<keyword evidence="2" id="KW-0732">Signal</keyword>
<feature type="compositionally biased region" description="Low complexity" evidence="1">
    <location>
        <begin position="130"/>
        <end position="152"/>
    </location>
</feature>
<feature type="signal peptide" evidence="2">
    <location>
        <begin position="1"/>
        <end position="30"/>
    </location>
</feature>
<organism evidence="3 4">
    <name type="scientific">Achromobacter insolitus</name>
    <dbReference type="NCBI Taxonomy" id="217204"/>
    <lineage>
        <taxon>Bacteria</taxon>
        <taxon>Pseudomonadati</taxon>
        <taxon>Pseudomonadota</taxon>
        <taxon>Betaproteobacteria</taxon>
        <taxon>Burkholderiales</taxon>
        <taxon>Alcaligenaceae</taxon>
        <taxon>Achromobacter</taxon>
    </lineage>
</organism>
<proteinExistence type="predicted"/>
<keyword evidence="4" id="KW-1185">Reference proteome</keyword>
<evidence type="ECO:0000313" key="4">
    <source>
        <dbReference type="Proteomes" id="UP000494183"/>
    </source>
</evidence>
<dbReference type="PROSITE" id="PS51257">
    <property type="entry name" value="PROKAR_LIPOPROTEIN"/>
    <property type="match status" value="1"/>
</dbReference>
<evidence type="ECO:0000256" key="1">
    <source>
        <dbReference type="SAM" id="MobiDB-lite"/>
    </source>
</evidence>
<dbReference type="RefSeq" id="WP_063639240.1">
    <property type="nucleotide sequence ID" value="NZ_CADIJK010000001.1"/>
</dbReference>
<dbReference type="Proteomes" id="UP000494183">
    <property type="component" value="Unassembled WGS sequence"/>
</dbReference>
<dbReference type="EMBL" id="CADILH010000013">
    <property type="protein sequence ID" value="CAB3938620.1"/>
    <property type="molecule type" value="Genomic_DNA"/>
</dbReference>
<feature type="chain" id="PRO_5028884696" description="Lipoprotein" evidence="2">
    <location>
        <begin position="31"/>
        <end position="162"/>
    </location>
</feature>